<reference evidence="2" key="2">
    <citation type="submission" date="2020-11" db="EMBL/GenBank/DDBJ databases">
        <authorList>
            <consortium name="DOE Joint Genome Institute"/>
            <person name="Kuo A."/>
            <person name="Miyauchi S."/>
            <person name="Kiss E."/>
            <person name="Drula E."/>
            <person name="Kohler A."/>
            <person name="Sanchez-Garcia M."/>
            <person name="Andreopoulos B."/>
            <person name="Barry K.W."/>
            <person name="Bonito G."/>
            <person name="Buee M."/>
            <person name="Carver A."/>
            <person name="Chen C."/>
            <person name="Cichocki N."/>
            <person name="Clum A."/>
            <person name="Culley D."/>
            <person name="Crous P.W."/>
            <person name="Fauchery L."/>
            <person name="Girlanda M."/>
            <person name="Hayes R."/>
            <person name="Keri Z."/>
            <person name="Labutti K."/>
            <person name="Lipzen A."/>
            <person name="Lombard V."/>
            <person name="Magnuson J."/>
            <person name="Maillard F."/>
            <person name="Morin E."/>
            <person name="Murat C."/>
            <person name="Nolan M."/>
            <person name="Ohm R."/>
            <person name="Pangilinan J."/>
            <person name="Pereira M."/>
            <person name="Perotto S."/>
            <person name="Peter M."/>
            <person name="Riley R."/>
            <person name="Sitrit Y."/>
            <person name="Stielow B."/>
            <person name="Szollosi G."/>
            <person name="Zifcakova L."/>
            <person name="Stursova M."/>
            <person name="Spatafora J.W."/>
            <person name="Tedersoo L."/>
            <person name="Vaario L.-M."/>
            <person name="Yamada A."/>
            <person name="Yan M."/>
            <person name="Wang P."/>
            <person name="Xu J."/>
            <person name="Bruns T."/>
            <person name="Baldrian P."/>
            <person name="Vilgalys R."/>
            <person name="Henrissat B."/>
            <person name="Grigoriev I.V."/>
            <person name="Hibbett D."/>
            <person name="Nagy L.G."/>
            <person name="Martin F.M."/>
        </authorList>
    </citation>
    <scope>NUCLEOTIDE SEQUENCE</scope>
    <source>
        <strain evidence="2">UH-Tt-Lm1</strain>
    </source>
</reference>
<evidence type="ECO:0000313" key="3">
    <source>
        <dbReference type="Proteomes" id="UP000736335"/>
    </source>
</evidence>
<accession>A0A9P6HEH8</accession>
<reference evidence="2" key="1">
    <citation type="journal article" date="2020" name="Nat. Commun.">
        <title>Large-scale genome sequencing of mycorrhizal fungi provides insights into the early evolution of symbiotic traits.</title>
        <authorList>
            <person name="Miyauchi S."/>
            <person name="Kiss E."/>
            <person name="Kuo A."/>
            <person name="Drula E."/>
            <person name="Kohler A."/>
            <person name="Sanchez-Garcia M."/>
            <person name="Morin E."/>
            <person name="Andreopoulos B."/>
            <person name="Barry K.W."/>
            <person name="Bonito G."/>
            <person name="Buee M."/>
            <person name="Carver A."/>
            <person name="Chen C."/>
            <person name="Cichocki N."/>
            <person name="Clum A."/>
            <person name="Culley D."/>
            <person name="Crous P.W."/>
            <person name="Fauchery L."/>
            <person name="Girlanda M."/>
            <person name="Hayes R.D."/>
            <person name="Keri Z."/>
            <person name="LaButti K."/>
            <person name="Lipzen A."/>
            <person name="Lombard V."/>
            <person name="Magnuson J."/>
            <person name="Maillard F."/>
            <person name="Murat C."/>
            <person name="Nolan M."/>
            <person name="Ohm R.A."/>
            <person name="Pangilinan J."/>
            <person name="Pereira M.F."/>
            <person name="Perotto S."/>
            <person name="Peter M."/>
            <person name="Pfister S."/>
            <person name="Riley R."/>
            <person name="Sitrit Y."/>
            <person name="Stielow J.B."/>
            <person name="Szollosi G."/>
            <person name="Zifcakova L."/>
            <person name="Stursova M."/>
            <person name="Spatafora J.W."/>
            <person name="Tedersoo L."/>
            <person name="Vaario L.M."/>
            <person name="Yamada A."/>
            <person name="Yan M."/>
            <person name="Wang P."/>
            <person name="Xu J."/>
            <person name="Bruns T."/>
            <person name="Baldrian P."/>
            <person name="Vilgalys R."/>
            <person name="Dunand C."/>
            <person name="Henrissat B."/>
            <person name="Grigoriev I.V."/>
            <person name="Hibbett D."/>
            <person name="Nagy L.G."/>
            <person name="Martin F.M."/>
        </authorList>
    </citation>
    <scope>NUCLEOTIDE SEQUENCE</scope>
    <source>
        <strain evidence="2">UH-Tt-Lm1</strain>
    </source>
</reference>
<proteinExistence type="predicted"/>
<organism evidence="2 3">
    <name type="scientific">Thelephora terrestris</name>
    <dbReference type="NCBI Taxonomy" id="56493"/>
    <lineage>
        <taxon>Eukaryota</taxon>
        <taxon>Fungi</taxon>
        <taxon>Dikarya</taxon>
        <taxon>Basidiomycota</taxon>
        <taxon>Agaricomycotina</taxon>
        <taxon>Agaricomycetes</taxon>
        <taxon>Thelephorales</taxon>
        <taxon>Thelephoraceae</taxon>
        <taxon>Thelephora</taxon>
    </lineage>
</organism>
<evidence type="ECO:0000313" key="2">
    <source>
        <dbReference type="EMBL" id="KAF9785514.1"/>
    </source>
</evidence>
<name>A0A9P6HEH8_9AGAM</name>
<protein>
    <submittedName>
        <fullName evidence="2">Uncharacterized protein</fullName>
    </submittedName>
</protein>
<evidence type="ECO:0000256" key="1">
    <source>
        <dbReference type="SAM" id="MobiDB-lite"/>
    </source>
</evidence>
<sequence length="166" mass="18569">MATIRRMRSGGFCLHLLYPPSNANRASPHHSSVSTDAASFLVIILINPACQKIPRSQGSTLASRPPSLTTQRNMSVSSVSSLNERSISASSHLINTTLFLLGTNTTFASGVFNCAFRLCNPVRERQRAGMINWRRNPCISRILLCMRHCPNFYNTGQRWCQKLNRM</sequence>
<dbReference type="EMBL" id="WIUZ02000007">
    <property type="protein sequence ID" value="KAF9785514.1"/>
    <property type="molecule type" value="Genomic_DNA"/>
</dbReference>
<comment type="caution">
    <text evidence="2">The sequence shown here is derived from an EMBL/GenBank/DDBJ whole genome shotgun (WGS) entry which is preliminary data.</text>
</comment>
<keyword evidence="3" id="KW-1185">Reference proteome</keyword>
<feature type="region of interest" description="Disordered" evidence="1">
    <location>
        <begin position="55"/>
        <end position="75"/>
    </location>
</feature>
<dbReference type="Proteomes" id="UP000736335">
    <property type="component" value="Unassembled WGS sequence"/>
</dbReference>
<dbReference type="AlphaFoldDB" id="A0A9P6HEH8"/>
<gene>
    <name evidence="2" type="ORF">BJ322DRAFT_836282</name>
</gene>
<feature type="compositionally biased region" description="Polar residues" evidence="1">
    <location>
        <begin position="55"/>
        <end position="74"/>
    </location>
</feature>